<organism evidence="1 2">
    <name type="scientific">Faecalicoccus pleomorphus</name>
    <dbReference type="NCBI Taxonomy" id="1323"/>
    <lineage>
        <taxon>Bacteria</taxon>
        <taxon>Bacillati</taxon>
        <taxon>Bacillota</taxon>
        <taxon>Erysipelotrichia</taxon>
        <taxon>Erysipelotrichales</taxon>
        <taxon>Erysipelotrichaceae</taxon>
        <taxon>Faecalicoccus</taxon>
    </lineage>
</organism>
<dbReference type="Pfam" id="PF20194">
    <property type="entry name" value="DUF6557"/>
    <property type="match status" value="1"/>
</dbReference>
<comment type="caution">
    <text evidence="1">The sequence shown here is derived from an EMBL/GenBank/DDBJ whole genome shotgun (WGS) entry which is preliminary data.</text>
</comment>
<reference evidence="1 2" key="1">
    <citation type="submission" date="2020-04" db="EMBL/GenBank/DDBJ databases">
        <authorList>
            <person name="Hitch T.C.A."/>
            <person name="Wylensek D."/>
            <person name="Clavel T."/>
        </authorList>
    </citation>
    <scope>NUCLEOTIDE SEQUENCE [LARGE SCALE GENOMIC DNA]</scope>
    <source>
        <strain evidence="1 2">BSM-383-APC-22F</strain>
    </source>
</reference>
<dbReference type="RefSeq" id="WP_168965522.1">
    <property type="nucleotide sequence ID" value="NZ_JABAFR010000014.1"/>
</dbReference>
<protein>
    <submittedName>
        <fullName evidence="1">Uncharacterized protein</fullName>
    </submittedName>
</protein>
<dbReference type="AlphaFoldDB" id="A0A7X9NHZ1"/>
<dbReference type="InterPro" id="IPR046687">
    <property type="entry name" value="DUF6557"/>
</dbReference>
<accession>A0A7X9NHZ1</accession>
<evidence type="ECO:0000313" key="1">
    <source>
        <dbReference type="EMBL" id="NME44628.1"/>
    </source>
</evidence>
<name>A0A7X9NHZ1_9FIRM</name>
<proteinExistence type="predicted"/>
<dbReference type="EMBL" id="JABAFR010000014">
    <property type="protein sequence ID" value="NME44628.1"/>
    <property type="molecule type" value="Genomic_DNA"/>
</dbReference>
<gene>
    <name evidence="1" type="ORF">HF861_06975</name>
</gene>
<sequence length="157" mass="18923">MTFRELLKMHDNPKDKEYFAFVFSQYLKKRTIKKNMQSAIKQTDGLFEELLDFEKTPTHWTIGVERYLDDLEEETIQYIYDVYIMEENDPVHYAMDLIDWKELIDAPIVEESILKYGTERILVEILWEITFDGFDYQTVCKNQKKLLESLKNVNLIF</sequence>
<dbReference type="Proteomes" id="UP000540014">
    <property type="component" value="Unassembled WGS sequence"/>
</dbReference>
<evidence type="ECO:0000313" key="2">
    <source>
        <dbReference type="Proteomes" id="UP000540014"/>
    </source>
</evidence>